<reference evidence="7 8" key="1">
    <citation type="submission" date="2019-12" db="EMBL/GenBank/DDBJ databases">
        <title>Novel species isolated from a subtropical stream in China.</title>
        <authorList>
            <person name="Lu H."/>
        </authorList>
    </citation>
    <scope>NUCLEOTIDE SEQUENCE [LARGE SCALE GENOMIC DNA]</scope>
    <source>
        <strain evidence="7 8">CY42W</strain>
    </source>
</reference>
<evidence type="ECO:0000313" key="8">
    <source>
        <dbReference type="Proteomes" id="UP000642144"/>
    </source>
</evidence>
<accession>A0ABW9W6I8</accession>
<gene>
    <name evidence="7" type="ORF">GTP69_24675</name>
</gene>
<evidence type="ECO:0000256" key="5">
    <source>
        <dbReference type="SAM" id="MobiDB-lite"/>
    </source>
</evidence>
<dbReference type="PROSITE" id="PS50889">
    <property type="entry name" value="S4"/>
    <property type="match status" value="1"/>
</dbReference>
<comment type="similarity">
    <text evidence="1">Belongs to the HSP15 family.</text>
</comment>
<evidence type="ECO:0000256" key="3">
    <source>
        <dbReference type="ARBA" id="ARBA00023125"/>
    </source>
</evidence>
<organism evidence="7 8">
    <name type="scientific">Duganella levis</name>
    <dbReference type="NCBI Taxonomy" id="2692169"/>
    <lineage>
        <taxon>Bacteria</taxon>
        <taxon>Pseudomonadati</taxon>
        <taxon>Pseudomonadota</taxon>
        <taxon>Betaproteobacteria</taxon>
        <taxon>Burkholderiales</taxon>
        <taxon>Oxalobacteraceae</taxon>
        <taxon>Telluria group</taxon>
        <taxon>Duganella</taxon>
    </lineage>
</organism>
<keyword evidence="2 4" id="KW-0694">RNA-binding</keyword>
<dbReference type="SUPFAM" id="SSF55174">
    <property type="entry name" value="Alpha-L RNA-binding motif"/>
    <property type="match status" value="1"/>
</dbReference>
<dbReference type="InterPro" id="IPR002942">
    <property type="entry name" value="S4_RNA-bd"/>
</dbReference>
<evidence type="ECO:0000259" key="6">
    <source>
        <dbReference type="SMART" id="SM00363"/>
    </source>
</evidence>
<feature type="domain" description="RNA-binding S4" evidence="6">
    <location>
        <begin position="5"/>
        <end position="61"/>
    </location>
</feature>
<dbReference type="PIRSF" id="PIRSF016821">
    <property type="entry name" value="HSP15"/>
    <property type="match status" value="1"/>
</dbReference>
<evidence type="ECO:0000313" key="7">
    <source>
        <dbReference type="EMBL" id="MYN29601.1"/>
    </source>
</evidence>
<proteinExistence type="inferred from homology"/>
<dbReference type="Pfam" id="PF01479">
    <property type="entry name" value="S4"/>
    <property type="match status" value="1"/>
</dbReference>
<keyword evidence="3" id="KW-0238">DNA-binding</keyword>
<dbReference type="SMART" id="SM00363">
    <property type="entry name" value="S4"/>
    <property type="match status" value="1"/>
</dbReference>
<dbReference type="Gene3D" id="3.10.290.10">
    <property type="entry name" value="RNA-binding S4 domain"/>
    <property type="match status" value="1"/>
</dbReference>
<dbReference type="InterPro" id="IPR025708">
    <property type="entry name" value="HSP15"/>
</dbReference>
<dbReference type="CDD" id="cd00165">
    <property type="entry name" value="S4"/>
    <property type="match status" value="1"/>
</dbReference>
<dbReference type="EMBL" id="WWCT01000024">
    <property type="protein sequence ID" value="MYN29601.1"/>
    <property type="molecule type" value="Genomic_DNA"/>
</dbReference>
<name>A0ABW9W6I8_9BURK</name>
<dbReference type="RefSeq" id="WP_161057353.1">
    <property type="nucleotide sequence ID" value="NZ_WWCT01000024.1"/>
</dbReference>
<dbReference type="InterPro" id="IPR036986">
    <property type="entry name" value="S4_RNA-bd_sf"/>
</dbReference>
<evidence type="ECO:0000256" key="1">
    <source>
        <dbReference type="ARBA" id="ARBA00008396"/>
    </source>
</evidence>
<feature type="region of interest" description="Disordered" evidence="5">
    <location>
        <begin position="102"/>
        <end position="123"/>
    </location>
</feature>
<evidence type="ECO:0000256" key="4">
    <source>
        <dbReference type="PROSITE-ProRule" id="PRU00182"/>
    </source>
</evidence>
<evidence type="ECO:0000256" key="2">
    <source>
        <dbReference type="ARBA" id="ARBA00022884"/>
    </source>
</evidence>
<protein>
    <submittedName>
        <fullName evidence="7">RNA-binding S4 domain-containing protein</fullName>
    </submittedName>
</protein>
<comment type="caution">
    <text evidence="7">The sequence shown here is derived from an EMBL/GenBank/DDBJ whole genome shotgun (WGS) entry which is preliminary data.</text>
</comment>
<sequence length="123" mass="13975">MSEGVRLDKWLWAARFFKTRSLACDAVDRNKVTVNGDRVKPARTVKLGDVLEIDNGSDQWEVDVMGLSDVRGSATIARNLYEETEVSVARRAAVAENRRLFREPGTTIKGRPTKRDRRELDKL</sequence>
<dbReference type="Proteomes" id="UP000642144">
    <property type="component" value="Unassembled WGS sequence"/>
</dbReference>
<keyword evidence="8" id="KW-1185">Reference proteome</keyword>